<gene>
    <name evidence="17" type="primary">alr</name>
    <name evidence="17" type="ORF">HMPREF9087_1061</name>
</gene>
<comment type="similarity">
    <text evidence="11">In the N-terminal section; belongs to the acyltransferase 3 family.</text>
</comment>
<keyword evidence="4" id="KW-1003">Cell membrane</keyword>
<dbReference type="Gene3D" id="2.40.37.10">
    <property type="entry name" value="Lyase, Ornithine Decarboxylase, Chain A, domain 1"/>
    <property type="match status" value="1"/>
</dbReference>
<dbReference type="InterPro" id="IPR029066">
    <property type="entry name" value="PLP-binding_barrel"/>
</dbReference>
<dbReference type="Proteomes" id="UP000004835">
    <property type="component" value="Unassembled WGS sequence"/>
</dbReference>
<feature type="active site" description="Proton acceptor; specific for D-alanine" evidence="13">
    <location>
        <position position="53"/>
    </location>
</feature>
<dbReference type="EC" id="5.1.1.1" evidence="13"/>
<dbReference type="GO" id="GO:0008784">
    <property type="term" value="F:alanine racemase activity"/>
    <property type="evidence" value="ECO:0007669"/>
    <property type="project" value="UniProtKB-UniRule"/>
</dbReference>
<dbReference type="GO" id="GO:0005886">
    <property type="term" value="C:plasma membrane"/>
    <property type="evidence" value="ECO:0007669"/>
    <property type="project" value="UniProtKB-SubCell"/>
</dbReference>
<evidence type="ECO:0000256" key="12">
    <source>
        <dbReference type="ARBA" id="ARBA00061081"/>
    </source>
</evidence>
<evidence type="ECO:0000256" key="7">
    <source>
        <dbReference type="ARBA" id="ARBA00022989"/>
    </source>
</evidence>
<evidence type="ECO:0000256" key="9">
    <source>
        <dbReference type="ARBA" id="ARBA00023235"/>
    </source>
</evidence>
<accession>F0EI19</accession>
<dbReference type="PRINTS" id="PR00992">
    <property type="entry name" value="ALARACEMASE"/>
</dbReference>
<feature type="domain" description="Alanine racemase C-terminal" evidence="16">
    <location>
        <begin position="260"/>
        <end position="385"/>
    </location>
</feature>
<feature type="binding site" evidence="13 15">
    <location>
        <position position="328"/>
    </location>
    <ligand>
        <name>substrate</name>
    </ligand>
</feature>
<dbReference type="AlphaFoldDB" id="F0EI19"/>
<dbReference type="UniPathway" id="UPA00042">
    <property type="reaction ID" value="UER00497"/>
</dbReference>
<comment type="function">
    <text evidence="13">Catalyzes the interconversion of L-alanine and D-alanine. May also act on other amino acids.</text>
</comment>
<sequence>MSDQAVSRKKELEMVVAYHRPTKVIIDTTAITENIKNEIAHLPSETFLFAVVKANGYGHGAVQTAQAAKEGGAAGFCVATIDEAIELREAGITDPLLILGVVNVQDIPLLAEYDFSFPVASMDWLVEAGTYLEENPIKTPLKVHVKVDTGMGRIGFLTPEEVLQAVLWLETHPTFDWEGIFTHFSTADQADTTYWETQHQRFKEVLTVLPYLPTYIHTGNSATSLWHKEAVGNMVRFGIAMYGLNPSGHALKEPFSLKPALSLVSELIQVKLLEKGAGIGYGETYITPHQEWIGTVPIGYADGWLRKMQGFSLLVEGEPCEIVGRVCMDQLMIRLPRAFAVGTTVTLIGENHGKRITMQDVADQLETIHYEVACTLSARVPREYKS</sequence>
<name>F0EI19_ENTCA</name>
<evidence type="ECO:0000256" key="15">
    <source>
        <dbReference type="PIRSR" id="PIRSR600821-52"/>
    </source>
</evidence>
<dbReference type="HAMAP" id="MF_01201">
    <property type="entry name" value="Ala_racemase"/>
    <property type="match status" value="1"/>
</dbReference>
<protein>
    <recommendedName>
        <fullName evidence="13">Alanine racemase</fullName>
        <ecNumber evidence="13">5.1.1.1</ecNumber>
    </recommendedName>
</protein>
<dbReference type="GO" id="GO:0009252">
    <property type="term" value="P:peptidoglycan biosynthetic process"/>
    <property type="evidence" value="ECO:0007669"/>
    <property type="project" value="TreeGrafter"/>
</dbReference>
<comment type="cofactor">
    <cofactor evidence="2 13 14">
        <name>pyridoxal 5'-phosphate</name>
        <dbReference type="ChEBI" id="CHEBI:597326"/>
    </cofactor>
</comment>
<dbReference type="PANTHER" id="PTHR30511:SF0">
    <property type="entry name" value="ALANINE RACEMASE, CATABOLIC-RELATED"/>
    <property type="match status" value="1"/>
</dbReference>
<dbReference type="HOGENOM" id="CLU_028393_2_1_9"/>
<evidence type="ECO:0000256" key="13">
    <source>
        <dbReference type="HAMAP-Rule" id="MF_01201"/>
    </source>
</evidence>
<comment type="subcellular location">
    <subcellularLocation>
        <location evidence="3">Cell membrane</location>
        <topology evidence="3">Multi-pass membrane protein</topology>
    </subcellularLocation>
</comment>
<dbReference type="GO" id="GO:0030170">
    <property type="term" value="F:pyridoxal phosphate binding"/>
    <property type="evidence" value="ECO:0007669"/>
    <property type="project" value="UniProtKB-UniRule"/>
</dbReference>
<keyword evidence="10" id="KW-0046">Antibiotic resistance</keyword>
<dbReference type="NCBIfam" id="TIGR00492">
    <property type="entry name" value="alr"/>
    <property type="match status" value="1"/>
</dbReference>
<evidence type="ECO:0000259" key="16">
    <source>
        <dbReference type="SMART" id="SM01005"/>
    </source>
</evidence>
<dbReference type="SUPFAM" id="SSF51419">
    <property type="entry name" value="PLP-binding barrel"/>
    <property type="match status" value="1"/>
</dbReference>
<dbReference type="Pfam" id="PF01168">
    <property type="entry name" value="Ala_racemase_N"/>
    <property type="match status" value="1"/>
</dbReference>
<dbReference type="GO" id="GO:0030632">
    <property type="term" value="P:D-alanine biosynthetic process"/>
    <property type="evidence" value="ECO:0007669"/>
    <property type="project" value="UniProtKB-UniRule"/>
</dbReference>
<evidence type="ECO:0000256" key="11">
    <source>
        <dbReference type="ARBA" id="ARBA00060905"/>
    </source>
</evidence>
<feature type="binding site" evidence="13 15">
    <location>
        <position position="153"/>
    </location>
    <ligand>
        <name>substrate</name>
    </ligand>
</feature>
<comment type="caution">
    <text evidence="17">The sequence shown here is derived from an EMBL/GenBank/DDBJ whole genome shotgun (WGS) entry which is preliminary data.</text>
</comment>
<comment type="similarity">
    <text evidence="13">Belongs to the alanine racemase family.</text>
</comment>
<dbReference type="InterPro" id="IPR009006">
    <property type="entry name" value="Ala_racemase/Decarboxylase_C"/>
</dbReference>
<keyword evidence="6 13" id="KW-0663">Pyridoxal phosphate</keyword>
<dbReference type="EMBL" id="AEWT01000009">
    <property type="protein sequence ID" value="EGC70327.1"/>
    <property type="molecule type" value="Genomic_DNA"/>
</dbReference>
<keyword evidence="8" id="KW-0472">Membrane</keyword>
<evidence type="ECO:0000256" key="4">
    <source>
        <dbReference type="ARBA" id="ARBA00022475"/>
    </source>
</evidence>
<dbReference type="GO" id="GO:0046677">
    <property type="term" value="P:response to antibiotic"/>
    <property type="evidence" value="ECO:0007669"/>
    <property type="project" value="UniProtKB-KW"/>
</dbReference>
<dbReference type="FunFam" id="3.20.20.10:FF:000002">
    <property type="entry name" value="Alanine racemase"/>
    <property type="match status" value="1"/>
</dbReference>
<evidence type="ECO:0000256" key="6">
    <source>
        <dbReference type="ARBA" id="ARBA00022898"/>
    </source>
</evidence>
<organism evidence="17 18">
    <name type="scientific">Enterococcus casseliflavus ATCC 12755</name>
    <dbReference type="NCBI Taxonomy" id="888066"/>
    <lineage>
        <taxon>Bacteria</taxon>
        <taxon>Bacillati</taxon>
        <taxon>Bacillota</taxon>
        <taxon>Bacilli</taxon>
        <taxon>Lactobacillales</taxon>
        <taxon>Enterococcaceae</taxon>
        <taxon>Enterococcus</taxon>
    </lineage>
</organism>
<keyword evidence="9 13" id="KW-0413">Isomerase</keyword>
<dbReference type="Gene3D" id="3.20.20.10">
    <property type="entry name" value="Alanine racemase"/>
    <property type="match status" value="1"/>
</dbReference>
<dbReference type="InterPro" id="IPR001608">
    <property type="entry name" value="Ala_racemase_N"/>
</dbReference>
<evidence type="ECO:0000256" key="2">
    <source>
        <dbReference type="ARBA" id="ARBA00001933"/>
    </source>
</evidence>
<evidence type="ECO:0000256" key="8">
    <source>
        <dbReference type="ARBA" id="ARBA00023136"/>
    </source>
</evidence>
<dbReference type="FunFam" id="2.40.37.10:FF:000006">
    <property type="entry name" value="Alanine racemase"/>
    <property type="match status" value="1"/>
</dbReference>
<dbReference type="InterPro" id="IPR020622">
    <property type="entry name" value="Ala_racemase_pyridoxalP-BS"/>
</dbReference>
<dbReference type="GO" id="GO:0005829">
    <property type="term" value="C:cytosol"/>
    <property type="evidence" value="ECO:0007669"/>
    <property type="project" value="TreeGrafter"/>
</dbReference>
<dbReference type="CDD" id="cd00430">
    <property type="entry name" value="PLPDE_III_AR"/>
    <property type="match status" value="1"/>
</dbReference>
<evidence type="ECO:0000256" key="5">
    <source>
        <dbReference type="ARBA" id="ARBA00022692"/>
    </source>
</evidence>
<keyword evidence="5" id="KW-0812">Transmembrane</keyword>
<comment type="pathway">
    <text evidence="13">Amino-acid biosynthesis; D-alanine biosynthesis; D-alanine from L-alanine: step 1/1.</text>
</comment>
<proteinExistence type="inferred from homology"/>
<dbReference type="SMART" id="SM01005">
    <property type="entry name" value="Ala_racemase_C"/>
    <property type="match status" value="1"/>
</dbReference>
<dbReference type="InterPro" id="IPR000821">
    <property type="entry name" value="Ala_racemase"/>
</dbReference>
<dbReference type="PANTHER" id="PTHR30511">
    <property type="entry name" value="ALANINE RACEMASE"/>
    <property type="match status" value="1"/>
</dbReference>
<evidence type="ECO:0000256" key="10">
    <source>
        <dbReference type="ARBA" id="ARBA00023251"/>
    </source>
</evidence>
<evidence type="ECO:0000256" key="14">
    <source>
        <dbReference type="PIRSR" id="PIRSR600821-50"/>
    </source>
</evidence>
<dbReference type="SUPFAM" id="SSF50621">
    <property type="entry name" value="Alanine racemase C-terminal domain-like"/>
    <property type="match status" value="1"/>
</dbReference>
<comment type="catalytic activity">
    <reaction evidence="1 13">
        <text>L-alanine = D-alanine</text>
        <dbReference type="Rhea" id="RHEA:20249"/>
        <dbReference type="ChEBI" id="CHEBI:57416"/>
        <dbReference type="ChEBI" id="CHEBI:57972"/>
        <dbReference type="EC" id="5.1.1.1"/>
    </reaction>
</comment>
<comment type="similarity">
    <text evidence="12">In the C-terminal section; belongs to the alanine racemase family.</text>
</comment>
<feature type="active site" description="Proton acceptor; specific for L-alanine" evidence="13">
    <location>
        <position position="281"/>
    </location>
</feature>
<evidence type="ECO:0000256" key="1">
    <source>
        <dbReference type="ARBA" id="ARBA00000316"/>
    </source>
</evidence>
<feature type="modified residue" description="N6-(pyridoxal phosphate)lysine" evidence="13 14">
    <location>
        <position position="53"/>
    </location>
</feature>
<evidence type="ECO:0000313" key="17">
    <source>
        <dbReference type="EMBL" id="EGC70327.1"/>
    </source>
</evidence>
<dbReference type="PROSITE" id="PS00395">
    <property type="entry name" value="ALANINE_RACEMASE"/>
    <property type="match status" value="1"/>
</dbReference>
<keyword evidence="7" id="KW-1133">Transmembrane helix</keyword>
<reference evidence="17 18" key="1">
    <citation type="submission" date="2011-01" db="EMBL/GenBank/DDBJ databases">
        <authorList>
            <person name="Muzny D."/>
            <person name="Qin X."/>
            <person name="Deng J."/>
            <person name="Jiang H."/>
            <person name="Liu Y."/>
            <person name="Qu J."/>
            <person name="Song X.-Z."/>
            <person name="Zhang L."/>
            <person name="Thornton R."/>
            <person name="Coyle M."/>
            <person name="Francisco L."/>
            <person name="Jackson L."/>
            <person name="Javaid M."/>
            <person name="Korchina V."/>
            <person name="Kovar C."/>
            <person name="Mata R."/>
            <person name="Mathew T."/>
            <person name="Ngo R."/>
            <person name="Nguyen L."/>
            <person name="Nguyen N."/>
            <person name="Okwuonu G."/>
            <person name="Ongeri F."/>
            <person name="Pham C."/>
            <person name="Simmons D."/>
            <person name="Wilczek-Boney K."/>
            <person name="Hale W."/>
            <person name="Jakkamsetti A."/>
            <person name="Pham P."/>
            <person name="Ruth R."/>
            <person name="San Lucas F."/>
            <person name="Warren J."/>
            <person name="Zhang J."/>
            <person name="Zhao Z."/>
            <person name="Zhou C."/>
            <person name="Zhu D."/>
            <person name="Lee S."/>
            <person name="Bess C."/>
            <person name="Blankenburg K."/>
            <person name="Forbes L."/>
            <person name="Fu Q."/>
            <person name="Gubbala S."/>
            <person name="Hirani K."/>
            <person name="Jayaseelan J.C."/>
            <person name="Lara F."/>
            <person name="Munidasa M."/>
            <person name="Palculict T."/>
            <person name="Patil S."/>
            <person name="Pu L.-L."/>
            <person name="Saada N."/>
            <person name="Tang L."/>
            <person name="Weissenberger G."/>
            <person name="Zhu Y."/>
            <person name="Hemphill L."/>
            <person name="Shang Y."/>
            <person name="Youmans B."/>
            <person name="Ayvaz T."/>
            <person name="Ross M."/>
            <person name="Santibanez J."/>
            <person name="Aqrawi P."/>
            <person name="Gross S."/>
            <person name="Joshi V."/>
            <person name="Fowler G."/>
            <person name="Nazareth L."/>
            <person name="Reid J."/>
            <person name="Worley K."/>
            <person name="Petrosino J."/>
            <person name="Highlander S."/>
            <person name="Gibbs R."/>
        </authorList>
    </citation>
    <scope>NUCLEOTIDE SEQUENCE [LARGE SCALE GENOMIC DNA]</scope>
    <source>
        <strain evidence="17 18">ATCC 12755</strain>
    </source>
</reference>
<evidence type="ECO:0000256" key="3">
    <source>
        <dbReference type="ARBA" id="ARBA00004651"/>
    </source>
</evidence>
<evidence type="ECO:0000313" key="18">
    <source>
        <dbReference type="Proteomes" id="UP000004835"/>
    </source>
</evidence>
<dbReference type="Pfam" id="PF00842">
    <property type="entry name" value="Ala_racemase_C"/>
    <property type="match status" value="1"/>
</dbReference>
<dbReference type="InterPro" id="IPR011079">
    <property type="entry name" value="Ala_racemase_C"/>
</dbReference>